<evidence type="ECO:0000256" key="3">
    <source>
        <dbReference type="ARBA" id="ARBA00022801"/>
    </source>
</evidence>
<keyword evidence="6" id="KW-1185">Reference proteome</keyword>
<sequence>MSRETAVAAAAAFFDEGRFEKDLARRVAIASTSQEPDARPELERYLTAEIGPALAGLGFAWSTFENPEMAGVPFLVAERIEDPALPTVLTYGHGDTVRGHEGRWRDGRDPWTLSRDGDRLYGRGSADNKAQHTINQLGLEAALKARGGKLGYNVKALIETGEEVGSPGLRPFCRDQAERLKADLLVASDGPRVAPDRPTLYFGSRGVINFTLTVDLRQGGHHSGNWGGALANPGTILANALASLVGPRGEIRVQALRPTSLTDAVRKALADIEIDGGPGAPAIDADWGEPGLTPPERVYGWNALEILAFVTGDPAKPVNAIPGRAEAVCQLRFVVGTRPEEVVPAIAAHLRQAGFPQVVAAPARDTPMPATRLDPEHPAARFAAASLEKTTGKRPALLPNLGGTIPNDAFSEILGLPTVWVPHSYAGCSQHAPNEHVLRPVCREALTVMAGLWYDLGEPGSPLFAA</sequence>
<keyword evidence="1" id="KW-0645">Protease</keyword>
<name>A0A1Y6BFF6_9PROT</name>
<dbReference type="InterPro" id="IPR051458">
    <property type="entry name" value="Cyt/Met_Dipeptidase"/>
</dbReference>
<evidence type="ECO:0000259" key="4">
    <source>
        <dbReference type="Pfam" id="PF07687"/>
    </source>
</evidence>
<dbReference type="RefSeq" id="WP_085121721.1">
    <property type="nucleotide sequence ID" value="NZ_FWZX01000004.1"/>
</dbReference>
<keyword evidence="3" id="KW-0378">Hydrolase</keyword>
<evidence type="ECO:0000313" key="6">
    <source>
        <dbReference type="Proteomes" id="UP000192917"/>
    </source>
</evidence>
<dbReference type="Proteomes" id="UP000192917">
    <property type="component" value="Unassembled WGS sequence"/>
</dbReference>
<gene>
    <name evidence="5" type="ORF">SAMN05428998_1044</name>
</gene>
<protein>
    <submittedName>
        <fullName evidence="5">Acetylornithine deacetylase/Succinyl-diaminopimelate desuccinylase</fullName>
    </submittedName>
</protein>
<evidence type="ECO:0000313" key="5">
    <source>
        <dbReference type="EMBL" id="SMF06817.1"/>
    </source>
</evidence>
<dbReference type="Gene3D" id="3.30.70.360">
    <property type="match status" value="1"/>
</dbReference>
<dbReference type="InterPro" id="IPR002933">
    <property type="entry name" value="Peptidase_M20"/>
</dbReference>
<feature type="domain" description="Peptidase M20 dimerisation" evidence="4">
    <location>
        <begin position="203"/>
        <end position="353"/>
    </location>
</feature>
<reference evidence="5 6" key="1">
    <citation type="submission" date="2017-04" db="EMBL/GenBank/DDBJ databases">
        <authorList>
            <person name="Afonso C.L."/>
            <person name="Miller P.J."/>
            <person name="Scott M.A."/>
            <person name="Spackman E."/>
            <person name="Goraichik I."/>
            <person name="Dimitrov K.M."/>
            <person name="Suarez D.L."/>
            <person name="Swayne D.E."/>
        </authorList>
    </citation>
    <scope>NUCLEOTIDE SEQUENCE [LARGE SCALE GENOMIC DNA]</scope>
    <source>
        <strain evidence="5 6">USBA 355</strain>
    </source>
</reference>
<dbReference type="STRING" id="560819.SAMN05428998_1044"/>
<proteinExistence type="predicted"/>
<organism evidence="5 6">
    <name type="scientific">Tistlia consotensis USBA 355</name>
    <dbReference type="NCBI Taxonomy" id="560819"/>
    <lineage>
        <taxon>Bacteria</taxon>
        <taxon>Pseudomonadati</taxon>
        <taxon>Pseudomonadota</taxon>
        <taxon>Alphaproteobacteria</taxon>
        <taxon>Rhodospirillales</taxon>
        <taxon>Rhodovibrionaceae</taxon>
        <taxon>Tistlia</taxon>
    </lineage>
</organism>
<accession>A0A1Y6BFF6</accession>
<dbReference type="AlphaFoldDB" id="A0A1Y6BFF6"/>
<dbReference type="Gene3D" id="3.40.630.10">
    <property type="entry name" value="Zn peptidases"/>
    <property type="match status" value="1"/>
</dbReference>
<dbReference type="SUPFAM" id="SSF53187">
    <property type="entry name" value="Zn-dependent exopeptidases"/>
    <property type="match status" value="1"/>
</dbReference>
<dbReference type="GO" id="GO:0046872">
    <property type="term" value="F:metal ion binding"/>
    <property type="evidence" value="ECO:0007669"/>
    <property type="project" value="UniProtKB-KW"/>
</dbReference>
<dbReference type="EMBL" id="FWZX01000004">
    <property type="protein sequence ID" value="SMF06817.1"/>
    <property type="molecule type" value="Genomic_DNA"/>
</dbReference>
<dbReference type="Pfam" id="PF07687">
    <property type="entry name" value="M20_dimer"/>
    <property type="match status" value="1"/>
</dbReference>
<dbReference type="GO" id="GO:0006508">
    <property type="term" value="P:proteolysis"/>
    <property type="evidence" value="ECO:0007669"/>
    <property type="project" value="UniProtKB-KW"/>
</dbReference>
<keyword evidence="2" id="KW-0479">Metal-binding</keyword>
<evidence type="ECO:0000256" key="2">
    <source>
        <dbReference type="ARBA" id="ARBA00022723"/>
    </source>
</evidence>
<dbReference type="PANTHER" id="PTHR43270:SF12">
    <property type="entry name" value="SUCCINYL-DIAMINOPIMELATE DESUCCINYLASE"/>
    <property type="match status" value="1"/>
</dbReference>
<dbReference type="InterPro" id="IPR011650">
    <property type="entry name" value="Peptidase_M20_dimer"/>
</dbReference>
<dbReference type="GO" id="GO:0008233">
    <property type="term" value="F:peptidase activity"/>
    <property type="evidence" value="ECO:0007669"/>
    <property type="project" value="UniProtKB-KW"/>
</dbReference>
<evidence type="ECO:0000256" key="1">
    <source>
        <dbReference type="ARBA" id="ARBA00022670"/>
    </source>
</evidence>
<dbReference type="Pfam" id="PF01546">
    <property type="entry name" value="Peptidase_M20"/>
    <property type="match status" value="1"/>
</dbReference>
<dbReference type="PANTHER" id="PTHR43270">
    <property type="entry name" value="BETA-ALA-HIS DIPEPTIDASE"/>
    <property type="match status" value="1"/>
</dbReference>
<dbReference type="NCBIfam" id="NF005478">
    <property type="entry name" value="PRK07079.1"/>
    <property type="match status" value="1"/>
</dbReference>